<feature type="transmembrane region" description="Helical" evidence="6">
    <location>
        <begin position="345"/>
        <end position="364"/>
    </location>
</feature>
<feature type="transmembrane region" description="Helical" evidence="6">
    <location>
        <begin position="150"/>
        <end position="172"/>
    </location>
</feature>
<keyword evidence="2" id="KW-0813">Transport</keyword>
<protein>
    <recommendedName>
        <fullName evidence="7">Major facilitator superfamily (MFS) profile domain-containing protein</fullName>
    </recommendedName>
</protein>
<dbReference type="InterPro" id="IPR011701">
    <property type="entry name" value="MFS"/>
</dbReference>
<dbReference type="InterPro" id="IPR050930">
    <property type="entry name" value="MFS_Vesicular_Transporter"/>
</dbReference>
<dbReference type="OrthoDB" id="5086884at2759"/>
<name>A0A9P3EYV7_9EURO</name>
<dbReference type="AlphaFoldDB" id="A0A9P3EYV7"/>
<dbReference type="GO" id="GO:0016020">
    <property type="term" value="C:membrane"/>
    <property type="evidence" value="ECO:0007669"/>
    <property type="project" value="UniProtKB-SubCell"/>
</dbReference>
<dbReference type="EMBL" id="BHVY01000007">
    <property type="protein sequence ID" value="GIJ90383.1"/>
    <property type="molecule type" value="Genomic_DNA"/>
</dbReference>
<feature type="transmembrane region" description="Helical" evidence="6">
    <location>
        <begin position="61"/>
        <end position="79"/>
    </location>
</feature>
<dbReference type="Pfam" id="PF07690">
    <property type="entry name" value="MFS_1"/>
    <property type="match status" value="1"/>
</dbReference>
<evidence type="ECO:0000256" key="2">
    <source>
        <dbReference type="ARBA" id="ARBA00022448"/>
    </source>
</evidence>
<dbReference type="GeneID" id="67007947"/>
<feature type="transmembrane region" description="Helical" evidence="6">
    <location>
        <begin position="255"/>
        <end position="275"/>
    </location>
</feature>
<feature type="transmembrane region" description="Helical" evidence="6">
    <location>
        <begin position="120"/>
        <end position="138"/>
    </location>
</feature>
<keyword evidence="3 6" id="KW-0812">Transmembrane</keyword>
<keyword evidence="9" id="KW-1185">Reference proteome</keyword>
<dbReference type="RefSeq" id="XP_043161129.1">
    <property type="nucleotide sequence ID" value="XM_043305194.1"/>
</dbReference>
<accession>A0A9P3EYV7</accession>
<dbReference type="Gene3D" id="1.20.1250.20">
    <property type="entry name" value="MFS general substrate transporter like domains"/>
    <property type="match status" value="2"/>
</dbReference>
<evidence type="ECO:0000313" key="9">
    <source>
        <dbReference type="Proteomes" id="UP001043456"/>
    </source>
</evidence>
<gene>
    <name evidence="8" type="ORF">Asppvi_009337</name>
</gene>
<dbReference type="PANTHER" id="PTHR23506:SF35">
    <property type="entry name" value="MAJOR FACILITATOR SUPERFAMILY (MFS) PROFILE DOMAIN-CONTAINING PROTEIN-RELATED"/>
    <property type="match status" value="1"/>
</dbReference>
<comment type="caution">
    <text evidence="8">The sequence shown here is derived from an EMBL/GenBank/DDBJ whole genome shotgun (WGS) entry which is preliminary data.</text>
</comment>
<feature type="transmembrane region" description="Helical" evidence="6">
    <location>
        <begin position="178"/>
        <end position="197"/>
    </location>
</feature>
<feature type="domain" description="Major facilitator superfamily (MFS) profile" evidence="7">
    <location>
        <begin position="19"/>
        <end position="422"/>
    </location>
</feature>
<dbReference type="Proteomes" id="UP001043456">
    <property type="component" value="Unassembled WGS sequence"/>
</dbReference>
<evidence type="ECO:0000259" key="7">
    <source>
        <dbReference type="PROSITE" id="PS50850"/>
    </source>
</evidence>
<reference evidence="8 9" key="1">
    <citation type="submission" date="2018-10" db="EMBL/GenBank/DDBJ databases">
        <title>Pan-genome distribution and transcriptional activeness of fungal secondary metabolism genes in Aspergillus section Fumigati.</title>
        <authorList>
            <person name="Takahashi H."/>
            <person name="Umemura M."/>
            <person name="Ninomiya A."/>
            <person name="Kusuya Y."/>
            <person name="Urayama S."/>
            <person name="Shimizu M."/>
            <person name="Watanabe A."/>
            <person name="Kamei K."/>
            <person name="Yaguchi T."/>
            <person name="Hagiwara D."/>
        </authorList>
    </citation>
    <scope>NUCLEOTIDE SEQUENCE [LARGE SCALE GENOMIC DNA]</scope>
    <source>
        <strain evidence="8 9">IFM 55266</strain>
    </source>
</reference>
<dbReference type="InterPro" id="IPR036259">
    <property type="entry name" value="MFS_trans_sf"/>
</dbReference>
<evidence type="ECO:0000313" key="8">
    <source>
        <dbReference type="EMBL" id="GIJ90383.1"/>
    </source>
</evidence>
<organism evidence="8 9">
    <name type="scientific">Aspergillus pseudoviridinutans</name>
    <dbReference type="NCBI Taxonomy" id="1517512"/>
    <lineage>
        <taxon>Eukaryota</taxon>
        <taxon>Fungi</taxon>
        <taxon>Dikarya</taxon>
        <taxon>Ascomycota</taxon>
        <taxon>Pezizomycotina</taxon>
        <taxon>Eurotiomycetes</taxon>
        <taxon>Eurotiomycetidae</taxon>
        <taxon>Eurotiales</taxon>
        <taxon>Aspergillaceae</taxon>
        <taxon>Aspergillus</taxon>
        <taxon>Aspergillus subgen. Fumigati</taxon>
    </lineage>
</organism>
<evidence type="ECO:0000256" key="1">
    <source>
        <dbReference type="ARBA" id="ARBA00004141"/>
    </source>
</evidence>
<sequence>MSTPRQPWGHRWRSSQWFTVMAMATALFTDTFLYSFLVPILPYVIEDRLGLKTSSTQTITFWLLAESAGISVVASPIFGHFADKSGSNRAWLLWGLAIVLTSTVFVALATSLAQLFLARLWQAIASSIIWVVGLSTVADTVHTEHMGKTFGLISLAVALGSSVGPMLSGVVFELAGYWAAWSTAFVIIGIDIALRLLMLERRSGVRSGHTNGPAAEQASLLSNQDNRAIPATEERTGLSFYTCILSKSNLLGGMYCNFIFGLLLTAFDATLPLHVREVFHWGSVPAGLMFGALQAPGIVMAPIIGWLKDRVGTRDPAVFAFTLLAPLFWLLGIAGTDLFPWAKQWGSVLYVLCMVSIGIISTFLNGSGTIEATLTVEQLEKEHPGLFGPHGGTFVGPILAGGLRDQFGYYVLNCVVGWLRKC</sequence>
<comment type="subcellular location">
    <subcellularLocation>
        <location evidence="1">Membrane</location>
        <topology evidence="1">Multi-pass membrane protein</topology>
    </subcellularLocation>
</comment>
<dbReference type="PANTHER" id="PTHR23506">
    <property type="entry name" value="GH10249P"/>
    <property type="match status" value="1"/>
</dbReference>
<evidence type="ECO:0000256" key="3">
    <source>
        <dbReference type="ARBA" id="ARBA00022692"/>
    </source>
</evidence>
<dbReference type="GO" id="GO:0022857">
    <property type="term" value="F:transmembrane transporter activity"/>
    <property type="evidence" value="ECO:0007669"/>
    <property type="project" value="InterPro"/>
</dbReference>
<feature type="transmembrane region" description="Helical" evidence="6">
    <location>
        <begin position="91"/>
        <end position="114"/>
    </location>
</feature>
<dbReference type="PROSITE" id="PS50850">
    <property type="entry name" value="MFS"/>
    <property type="match status" value="1"/>
</dbReference>
<evidence type="ECO:0000256" key="6">
    <source>
        <dbReference type="SAM" id="Phobius"/>
    </source>
</evidence>
<dbReference type="InterPro" id="IPR020846">
    <property type="entry name" value="MFS_dom"/>
</dbReference>
<proteinExistence type="predicted"/>
<feature type="transmembrane region" description="Helical" evidence="6">
    <location>
        <begin position="20"/>
        <end position="41"/>
    </location>
</feature>
<evidence type="ECO:0000256" key="5">
    <source>
        <dbReference type="ARBA" id="ARBA00023136"/>
    </source>
</evidence>
<evidence type="ECO:0000256" key="4">
    <source>
        <dbReference type="ARBA" id="ARBA00022989"/>
    </source>
</evidence>
<keyword evidence="5 6" id="KW-0472">Membrane</keyword>
<keyword evidence="4 6" id="KW-1133">Transmembrane helix</keyword>
<dbReference type="SUPFAM" id="SSF103473">
    <property type="entry name" value="MFS general substrate transporter"/>
    <property type="match status" value="1"/>
</dbReference>
<feature type="transmembrane region" description="Helical" evidence="6">
    <location>
        <begin position="287"/>
        <end position="307"/>
    </location>
</feature>
<feature type="transmembrane region" description="Helical" evidence="6">
    <location>
        <begin position="319"/>
        <end position="339"/>
    </location>
</feature>
<dbReference type="CDD" id="cd17325">
    <property type="entry name" value="MFS_MdtG_SLC18_like"/>
    <property type="match status" value="1"/>
</dbReference>